<dbReference type="InterPro" id="IPR006093">
    <property type="entry name" value="Oxy_OxRdtase_FAD_BS"/>
</dbReference>
<dbReference type="GO" id="GO:0071949">
    <property type="term" value="F:FAD binding"/>
    <property type="evidence" value="ECO:0007669"/>
    <property type="project" value="InterPro"/>
</dbReference>
<evidence type="ECO:0000256" key="1">
    <source>
        <dbReference type="ARBA" id="ARBA00001974"/>
    </source>
</evidence>
<dbReference type="InterPro" id="IPR012951">
    <property type="entry name" value="BBE"/>
</dbReference>
<comment type="similarity">
    <text evidence="2">Belongs to the oxygen-dependent FAD-linked oxidoreductase family.</text>
</comment>
<keyword evidence="8" id="KW-1185">Reference proteome</keyword>
<evidence type="ECO:0000256" key="3">
    <source>
        <dbReference type="ARBA" id="ARBA00022630"/>
    </source>
</evidence>
<proteinExistence type="inferred from homology"/>
<dbReference type="InterPro" id="IPR006094">
    <property type="entry name" value="Oxid_FAD_bind_N"/>
</dbReference>
<dbReference type="InterPro" id="IPR016166">
    <property type="entry name" value="FAD-bd_PCMH"/>
</dbReference>
<keyword evidence="4" id="KW-0274">FAD</keyword>
<reference evidence="7 8" key="1">
    <citation type="submission" date="2017-09" db="EMBL/GenBank/DDBJ databases">
        <authorList>
            <person name="Lee N."/>
            <person name="Cho B.-K."/>
        </authorList>
    </citation>
    <scope>NUCLEOTIDE SEQUENCE [LARGE SCALE GENOMIC DNA]</scope>
    <source>
        <strain evidence="7 8">ATCC 27476</strain>
    </source>
</reference>
<evidence type="ECO:0000313" key="8">
    <source>
        <dbReference type="Proteomes" id="UP000325563"/>
    </source>
</evidence>
<keyword evidence="5" id="KW-0560">Oxidoreductase</keyword>
<evidence type="ECO:0000259" key="6">
    <source>
        <dbReference type="PROSITE" id="PS51387"/>
    </source>
</evidence>
<dbReference type="EMBL" id="CP023692">
    <property type="protein sequence ID" value="QEV46178.1"/>
    <property type="molecule type" value="Genomic_DNA"/>
</dbReference>
<dbReference type="Proteomes" id="UP000325563">
    <property type="component" value="Chromosome"/>
</dbReference>
<dbReference type="InterPro" id="IPR016169">
    <property type="entry name" value="FAD-bd_PCMH_sub2"/>
</dbReference>
<dbReference type="InterPro" id="IPR036318">
    <property type="entry name" value="FAD-bd_PCMH-like_sf"/>
</dbReference>
<dbReference type="Gene3D" id="3.30.465.10">
    <property type="match status" value="1"/>
</dbReference>
<dbReference type="AlphaFoldDB" id="A0A5J6JF76"/>
<feature type="domain" description="FAD-binding PCMH-type" evidence="6">
    <location>
        <begin position="53"/>
        <end position="223"/>
    </location>
</feature>
<dbReference type="Pfam" id="PF01565">
    <property type="entry name" value="FAD_binding_4"/>
    <property type="match status" value="1"/>
</dbReference>
<dbReference type="KEGG" id="svn:CP980_14675"/>
<dbReference type="RefSeq" id="WP_150528337.1">
    <property type="nucleotide sequence ID" value="NZ_BNBW01000007.1"/>
</dbReference>
<comment type="cofactor">
    <cofactor evidence="1">
        <name>FAD</name>
        <dbReference type="ChEBI" id="CHEBI:57692"/>
    </cofactor>
</comment>
<dbReference type="Gene3D" id="3.40.462.20">
    <property type="match status" value="1"/>
</dbReference>
<dbReference type="PROSITE" id="PS00862">
    <property type="entry name" value="OX2_COVAL_FAD"/>
    <property type="match status" value="1"/>
</dbReference>
<evidence type="ECO:0000256" key="4">
    <source>
        <dbReference type="ARBA" id="ARBA00022827"/>
    </source>
</evidence>
<organism evidence="7 8">
    <name type="scientific">Streptomyces vinaceus</name>
    <dbReference type="NCBI Taxonomy" id="1960"/>
    <lineage>
        <taxon>Bacteria</taxon>
        <taxon>Bacillati</taxon>
        <taxon>Actinomycetota</taxon>
        <taxon>Actinomycetes</taxon>
        <taxon>Kitasatosporales</taxon>
        <taxon>Streptomycetaceae</taxon>
        <taxon>Streptomyces</taxon>
    </lineage>
</organism>
<dbReference type="Gene3D" id="3.30.43.10">
    <property type="entry name" value="Uridine Diphospho-n-acetylenolpyruvylglucosamine Reductase, domain 2"/>
    <property type="match status" value="1"/>
</dbReference>
<evidence type="ECO:0000313" key="7">
    <source>
        <dbReference type="EMBL" id="QEV46178.1"/>
    </source>
</evidence>
<dbReference type="InterPro" id="IPR050416">
    <property type="entry name" value="FAD-linked_Oxidoreductase"/>
</dbReference>
<dbReference type="PANTHER" id="PTHR42973:SF39">
    <property type="entry name" value="FAD-BINDING PCMH-TYPE DOMAIN-CONTAINING PROTEIN"/>
    <property type="match status" value="1"/>
</dbReference>
<protein>
    <submittedName>
        <fullName evidence="7">FAD-binding oxidoreductase</fullName>
    </submittedName>
</protein>
<dbReference type="PANTHER" id="PTHR42973">
    <property type="entry name" value="BINDING OXIDOREDUCTASE, PUTATIVE (AFU_ORTHOLOGUE AFUA_1G17690)-RELATED"/>
    <property type="match status" value="1"/>
</dbReference>
<sequence>MGASTAPAPVPAPAPVRLDDAAYHRLARSFRGSLVRAGDAPYEERRRIWNGAVDRHPALIAPCTGSADVVAALKWAVETGTAVAVRSGGHSFPGHSVCDGGVVIDLSPMREVRVDPEARTARVQAGALLGELDAATQPFGLAVPSGIVTHTGVAGLTLGGGIGWLSRKYGLSVDQLLSVDLVTAAGERLTADAAHEPELFWGMRGAGGNFGIVTEFTFRLNPVGPTVLAGPVLWPVEDSPQVMRFYREWIAGAPDELTTIVIHRKAPASPAIPAELHGRPVVMVIACWVGEAAAGEEVMRPMRAFGRPLLDLCRPKPYLAHQAMFDASFPHGWWYYFRGCGLDRLDDGALDTMARYAGRIVSPQSGFPLFQLGGAVARVGEDDTAAAGRSLGHMLNINGIRDTPGGFAEECGWVREFWTAMEPYHAGVYVNFLMDEGEQRVRQAYGARERKLDRLRALKAQWDPGNVFRLNQNIPPGPGR</sequence>
<dbReference type="InterPro" id="IPR016167">
    <property type="entry name" value="FAD-bd_PCMH_sub1"/>
</dbReference>
<dbReference type="SUPFAM" id="SSF56176">
    <property type="entry name" value="FAD-binding/transporter-associated domain-like"/>
    <property type="match status" value="1"/>
</dbReference>
<dbReference type="GO" id="GO:0016491">
    <property type="term" value="F:oxidoreductase activity"/>
    <property type="evidence" value="ECO:0007669"/>
    <property type="project" value="UniProtKB-KW"/>
</dbReference>
<name>A0A5J6JF76_STRVI</name>
<dbReference type="Pfam" id="PF08031">
    <property type="entry name" value="BBE"/>
    <property type="match status" value="1"/>
</dbReference>
<keyword evidence="3" id="KW-0285">Flavoprotein</keyword>
<evidence type="ECO:0000256" key="2">
    <source>
        <dbReference type="ARBA" id="ARBA00005466"/>
    </source>
</evidence>
<dbReference type="PROSITE" id="PS51387">
    <property type="entry name" value="FAD_PCMH"/>
    <property type="match status" value="1"/>
</dbReference>
<gene>
    <name evidence="7" type="ORF">CP980_14675</name>
</gene>
<dbReference type="GeneID" id="95611796"/>
<accession>A0A5J6JF76</accession>
<evidence type="ECO:0000256" key="5">
    <source>
        <dbReference type="ARBA" id="ARBA00023002"/>
    </source>
</evidence>